<dbReference type="KEGG" id="cyp:PCC8801_1917"/>
<dbReference type="Proteomes" id="UP000008204">
    <property type="component" value="Chromosome"/>
</dbReference>
<dbReference type="HOGENOM" id="CLU_3268891_0_0_3"/>
<dbReference type="RefSeq" id="WP_012595227.1">
    <property type="nucleotide sequence ID" value="NC_011726.1"/>
</dbReference>
<organism evidence="1 2">
    <name type="scientific">Rippkaea orientalis (strain PCC 8801 / RF-1)</name>
    <name type="common">Cyanothece sp. (strain PCC 8801)</name>
    <dbReference type="NCBI Taxonomy" id="41431"/>
    <lineage>
        <taxon>Bacteria</taxon>
        <taxon>Bacillati</taxon>
        <taxon>Cyanobacteriota</taxon>
        <taxon>Cyanophyceae</taxon>
        <taxon>Oscillatoriophycideae</taxon>
        <taxon>Chroococcales</taxon>
        <taxon>Aphanothecaceae</taxon>
        <taxon>Rippkaea</taxon>
        <taxon>Rippkaea orientalis</taxon>
    </lineage>
</organism>
<accession>B7JXZ1</accession>
<evidence type="ECO:0000313" key="2">
    <source>
        <dbReference type="Proteomes" id="UP000008204"/>
    </source>
</evidence>
<evidence type="ECO:0000313" key="1">
    <source>
        <dbReference type="EMBL" id="ACK65955.1"/>
    </source>
</evidence>
<reference evidence="2" key="1">
    <citation type="journal article" date="2011" name="MBio">
        <title>Novel metabolic attributes of the genus Cyanothece, comprising a group of unicellular nitrogen-fixing Cyanobacteria.</title>
        <authorList>
            <person name="Bandyopadhyay A."/>
            <person name="Elvitigala T."/>
            <person name="Welsh E."/>
            <person name="Stockel J."/>
            <person name="Liberton M."/>
            <person name="Min H."/>
            <person name="Sherman L.A."/>
            <person name="Pakrasi H.B."/>
        </authorList>
    </citation>
    <scope>NUCLEOTIDE SEQUENCE [LARGE SCALE GENOMIC DNA]</scope>
    <source>
        <strain evidence="2">PCC 8801</strain>
    </source>
</reference>
<dbReference type="EMBL" id="CP001287">
    <property type="protein sequence ID" value="ACK65955.1"/>
    <property type="molecule type" value="Genomic_DNA"/>
</dbReference>
<protein>
    <submittedName>
        <fullName evidence="1">Uncharacterized protein</fullName>
    </submittedName>
</protein>
<proteinExistence type="predicted"/>
<keyword evidence="2" id="KW-1185">Reference proteome</keyword>
<dbReference type="AlphaFoldDB" id="B7JXZ1"/>
<gene>
    <name evidence="1" type="ordered locus">PCC8801_1917</name>
</gene>
<dbReference type="STRING" id="41431.PCC8801_1917"/>
<name>B7JXZ1_RIPO1</name>
<sequence length="41" mass="4478">MMNILIDLASFAVILIALGSIQGEKQPETVVIPVPIDKRPF</sequence>